<dbReference type="EMBL" id="JAUSUC010000005">
    <property type="protein sequence ID" value="MDQ0214207.1"/>
    <property type="molecule type" value="Genomic_DNA"/>
</dbReference>
<organism evidence="2 3">
    <name type="scientific">Oikeobacillus pervagus</name>
    <dbReference type="NCBI Taxonomy" id="1325931"/>
    <lineage>
        <taxon>Bacteria</taxon>
        <taxon>Bacillati</taxon>
        <taxon>Bacillota</taxon>
        <taxon>Bacilli</taxon>
        <taxon>Bacillales</taxon>
        <taxon>Bacillaceae</taxon>
        <taxon>Oikeobacillus</taxon>
    </lineage>
</organism>
<gene>
    <name evidence="2" type="ORF">J2S13_000603</name>
</gene>
<sequence>MLLKKSRQPNDTFIQSISELLGHPDDLVVKNLLQNSVTIIYTNGLIDHGQLKRTVKIIEEWSTPNLTKTQYSKVLSMELEKISTVQIEEKPESMVNDLLSGSIMVIIEGVSKVLSLNIASSEKRTLQEPATESLIRGPRIGFIENIDTNIT</sequence>
<dbReference type="GO" id="GO:0016020">
    <property type="term" value="C:membrane"/>
    <property type="evidence" value="ECO:0007669"/>
    <property type="project" value="InterPro"/>
</dbReference>
<keyword evidence="3" id="KW-1185">Reference proteome</keyword>
<accession>A0AAJ1SZN6</accession>
<dbReference type="Pfam" id="PF03323">
    <property type="entry name" value="GerA"/>
    <property type="match status" value="1"/>
</dbReference>
<dbReference type="AlphaFoldDB" id="A0AAJ1SZN6"/>
<evidence type="ECO:0000313" key="2">
    <source>
        <dbReference type="EMBL" id="MDQ0214207.1"/>
    </source>
</evidence>
<reference evidence="2" key="1">
    <citation type="submission" date="2023-07" db="EMBL/GenBank/DDBJ databases">
        <title>Genomic Encyclopedia of Type Strains, Phase IV (KMG-IV): sequencing the most valuable type-strain genomes for metagenomic binning, comparative biology and taxonomic classification.</title>
        <authorList>
            <person name="Goeker M."/>
        </authorList>
    </citation>
    <scope>NUCLEOTIDE SEQUENCE</scope>
    <source>
        <strain evidence="2">DSM 23947</strain>
    </source>
</reference>
<comment type="caution">
    <text evidence="2">The sequence shown here is derived from an EMBL/GenBank/DDBJ whole genome shotgun (WGS) entry which is preliminary data.</text>
</comment>
<protein>
    <submittedName>
        <fullName evidence="2">Phosphoribosylformylglycinamidine (FGAM) synthase PurS component</fullName>
    </submittedName>
</protein>
<dbReference type="InterPro" id="IPR004995">
    <property type="entry name" value="Spore_Ger"/>
</dbReference>
<name>A0AAJ1SZN6_9BACI</name>
<evidence type="ECO:0000313" key="3">
    <source>
        <dbReference type="Proteomes" id="UP001237207"/>
    </source>
</evidence>
<evidence type="ECO:0000256" key="1">
    <source>
        <dbReference type="ARBA" id="ARBA00023136"/>
    </source>
</evidence>
<proteinExistence type="predicted"/>
<keyword evidence="1" id="KW-0472">Membrane</keyword>
<dbReference type="Proteomes" id="UP001237207">
    <property type="component" value="Unassembled WGS sequence"/>
</dbReference>
<dbReference type="GO" id="GO:0009847">
    <property type="term" value="P:spore germination"/>
    <property type="evidence" value="ECO:0007669"/>
    <property type="project" value="InterPro"/>
</dbReference>